<name>A0A0M3HUP1_ASCLU</name>
<sequence>MNNNTYNFALLREKKKSAQKQTDIYRPIKIINARNITHPMSYHIEMKRG</sequence>
<evidence type="ECO:0000313" key="2">
    <source>
        <dbReference type="WBParaSite" id="ALUE_0000654401-mRNA-1"/>
    </source>
</evidence>
<dbReference type="WBParaSite" id="ALUE_0000654401-mRNA-1">
    <property type="protein sequence ID" value="ALUE_0000654401-mRNA-1"/>
    <property type="gene ID" value="ALUE_0000654401"/>
</dbReference>
<dbReference type="AlphaFoldDB" id="A0A0M3HUP1"/>
<accession>A0A0M3HUP1</accession>
<keyword evidence="1" id="KW-1185">Reference proteome</keyword>
<evidence type="ECO:0000313" key="1">
    <source>
        <dbReference type="Proteomes" id="UP000036681"/>
    </source>
</evidence>
<protein>
    <submittedName>
        <fullName evidence="2">Transposase</fullName>
    </submittedName>
</protein>
<dbReference type="Proteomes" id="UP000036681">
    <property type="component" value="Unplaced"/>
</dbReference>
<proteinExistence type="predicted"/>
<reference evidence="2" key="1">
    <citation type="submission" date="2017-02" db="UniProtKB">
        <authorList>
            <consortium name="WormBaseParasite"/>
        </authorList>
    </citation>
    <scope>IDENTIFICATION</scope>
</reference>
<organism evidence="1 2">
    <name type="scientific">Ascaris lumbricoides</name>
    <name type="common">Giant roundworm</name>
    <dbReference type="NCBI Taxonomy" id="6252"/>
    <lineage>
        <taxon>Eukaryota</taxon>
        <taxon>Metazoa</taxon>
        <taxon>Ecdysozoa</taxon>
        <taxon>Nematoda</taxon>
        <taxon>Chromadorea</taxon>
        <taxon>Rhabditida</taxon>
        <taxon>Spirurina</taxon>
        <taxon>Ascaridomorpha</taxon>
        <taxon>Ascaridoidea</taxon>
        <taxon>Ascarididae</taxon>
        <taxon>Ascaris</taxon>
    </lineage>
</organism>